<name>A0A9X4BHN8_9GAMM</name>
<evidence type="ECO:0000313" key="3">
    <source>
        <dbReference type="Proteomes" id="UP001139971"/>
    </source>
</evidence>
<dbReference type="Proteomes" id="UP001139971">
    <property type="component" value="Unassembled WGS sequence"/>
</dbReference>
<protein>
    <submittedName>
        <fullName evidence="2">Uncharacterized protein</fullName>
    </submittedName>
</protein>
<reference evidence="2" key="1">
    <citation type="submission" date="2023-02" db="EMBL/GenBank/DDBJ databases">
        <title>Tahibacter soli sp. nov. isolated from soil.</title>
        <authorList>
            <person name="Baek J.H."/>
            <person name="Lee J.K."/>
            <person name="Choi D.G."/>
            <person name="Jeon C.O."/>
        </authorList>
    </citation>
    <scope>NUCLEOTIDE SEQUENCE</scope>
    <source>
        <strain evidence="2">BL</strain>
    </source>
</reference>
<feature type="region of interest" description="Disordered" evidence="1">
    <location>
        <begin position="1"/>
        <end position="32"/>
    </location>
</feature>
<keyword evidence="3" id="KW-1185">Reference proteome</keyword>
<evidence type="ECO:0000256" key="1">
    <source>
        <dbReference type="SAM" id="MobiDB-lite"/>
    </source>
</evidence>
<sequence>MRRKINNRGNRPEILVSRGDSGVPDFQSPSKQDLDTLDAAARAHVEPWTRPRAIFIGVGQGAPAAPRYPGLVGTSINAIRSLFRRVMESFFGPSVQR</sequence>
<accession>A0A9X4BHN8</accession>
<evidence type="ECO:0000313" key="2">
    <source>
        <dbReference type="EMBL" id="MDC8014400.1"/>
    </source>
</evidence>
<proteinExistence type="predicted"/>
<dbReference type="RefSeq" id="WP_263545146.1">
    <property type="nucleotide sequence ID" value="NZ_JAOVZO020000018.1"/>
</dbReference>
<dbReference type="EMBL" id="JAOVZO020000018">
    <property type="protein sequence ID" value="MDC8014400.1"/>
    <property type="molecule type" value="Genomic_DNA"/>
</dbReference>
<dbReference type="AlphaFoldDB" id="A0A9X4BHN8"/>
<organism evidence="2 3">
    <name type="scientific">Tahibacter soli</name>
    <dbReference type="NCBI Taxonomy" id="2983605"/>
    <lineage>
        <taxon>Bacteria</taxon>
        <taxon>Pseudomonadati</taxon>
        <taxon>Pseudomonadota</taxon>
        <taxon>Gammaproteobacteria</taxon>
        <taxon>Lysobacterales</taxon>
        <taxon>Rhodanobacteraceae</taxon>
        <taxon>Tahibacter</taxon>
    </lineage>
</organism>
<comment type="caution">
    <text evidence="2">The sequence shown here is derived from an EMBL/GenBank/DDBJ whole genome shotgun (WGS) entry which is preliminary data.</text>
</comment>
<gene>
    <name evidence="2" type="ORF">OD750_017780</name>
</gene>